<proteinExistence type="predicted"/>
<evidence type="ECO:0000313" key="2">
    <source>
        <dbReference type="Proteomes" id="UP000254925"/>
    </source>
</evidence>
<dbReference type="EMBL" id="QQBB01000007">
    <property type="protein sequence ID" value="RDI57348.1"/>
    <property type="molecule type" value="Genomic_DNA"/>
</dbReference>
<sequence>MRCQFCQQDVENPCHSTQDMQQRAAHHVDRCENALRHRYGIVSGSTRPDIQGLARS</sequence>
<dbReference type="AlphaFoldDB" id="A0A370HHG4"/>
<accession>A0A370HHG4</accession>
<evidence type="ECO:0000313" key="1">
    <source>
        <dbReference type="EMBL" id="RDI57348.1"/>
    </source>
</evidence>
<reference evidence="1 2" key="1">
    <citation type="submission" date="2018-07" db="EMBL/GenBank/DDBJ databases">
        <title>Genomic Encyclopedia of Type Strains, Phase IV (KMG-IV): sequencing the most valuable type-strain genomes for metagenomic binning, comparative biology and taxonomic classification.</title>
        <authorList>
            <person name="Goeker M."/>
        </authorList>
    </citation>
    <scope>NUCLEOTIDE SEQUENCE [LARGE SCALE GENOMIC DNA]</scope>
    <source>
        <strain evidence="1 2">DSM 14364</strain>
    </source>
</reference>
<name>A0A370HHG4_9HYPH</name>
<dbReference type="Proteomes" id="UP000254925">
    <property type="component" value="Unassembled WGS sequence"/>
</dbReference>
<organism evidence="1 2">
    <name type="scientific">Microvirga subterranea</name>
    <dbReference type="NCBI Taxonomy" id="186651"/>
    <lineage>
        <taxon>Bacteria</taxon>
        <taxon>Pseudomonadati</taxon>
        <taxon>Pseudomonadota</taxon>
        <taxon>Alphaproteobacteria</taxon>
        <taxon>Hyphomicrobiales</taxon>
        <taxon>Methylobacteriaceae</taxon>
        <taxon>Microvirga</taxon>
    </lineage>
</organism>
<protein>
    <submittedName>
        <fullName evidence="1">Uncharacterized protein</fullName>
    </submittedName>
</protein>
<gene>
    <name evidence="1" type="ORF">DES45_107268</name>
</gene>
<keyword evidence="2" id="KW-1185">Reference proteome</keyword>
<comment type="caution">
    <text evidence="1">The sequence shown here is derived from an EMBL/GenBank/DDBJ whole genome shotgun (WGS) entry which is preliminary data.</text>
</comment>